<proteinExistence type="predicted"/>
<dbReference type="Pfam" id="PF25583">
    <property type="entry name" value="WCX"/>
    <property type="match status" value="1"/>
</dbReference>
<name>A0ABW7VT34_9NOCA</name>
<protein>
    <submittedName>
        <fullName evidence="2">WYL domain-containing protein</fullName>
    </submittedName>
</protein>
<dbReference type="RefSeq" id="WP_397060834.1">
    <property type="nucleotide sequence ID" value="NZ_JBIRYL010000001.1"/>
</dbReference>
<evidence type="ECO:0000259" key="1">
    <source>
        <dbReference type="Pfam" id="PF25583"/>
    </source>
</evidence>
<accession>A0ABW7VT34</accession>
<gene>
    <name evidence="2" type="ORF">ACH49Z_07910</name>
</gene>
<evidence type="ECO:0000313" key="2">
    <source>
        <dbReference type="EMBL" id="MFI2229764.1"/>
    </source>
</evidence>
<comment type="caution">
    <text evidence="2">The sequence shown here is derived from an EMBL/GenBank/DDBJ whole genome shotgun (WGS) entry which is preliminary data.</text>
</comment>
<keyword evidence="3" id="KW-1185">Reference proteome</keyword>
<organism evidence="2 3">
    <name type="scientific">Nocardia testacea</name>
    <dbReference type="NCBI Taxonomy" id="248551"/>
    <lineage>
        <taxon>Bacteria</taxon>
        <taxon>Bacillati</taxon>
        <taxon>Actinomycetota</taxon>
        <taxon>Actinomycetes</taxon>
        <taxon>Mycobacteriales</taxon>
        <taxon>Nocardiaceae</taxon>
        <taxon>Nocardia</taxon>
    </lineage>
</organism>
<evidence type="ECO:0000313" key="3">
    <source>
        <dbReference type="Proteomes" id="UP001611494"/>
    </source>
</evidence>
<dbReference type="InterPro" id="IPR057727">
    <property type="entry name" value="WCX_dom"/>
</dbReference>
<feature type="domain" description="WCX" evidence="1">
    <location>
        <begin position="1"/>
        <end position="41"/>
    </location>
</feature>
<sequence length="46" mass="5003">MTIPIESVEQALPELLKLGADAEVLDPPALRTHLAGTLDAMTRIYQ</sequence>
<reference evidence="2 3" key="1">
    <citation type="submission" date="2024-10" db="EMBL/GenBank/DDBJ databases">
        <title>The Natural Products Discovery Center: Release of the First 8490 Sequenced Strains for Exploring Actinobacteria Biosynthetic Diversity.</title>
        <authorList>
            <person name="Kalkreuter E."/>
            <person name="Kautsar S.A."/>
            <person name="Yang D."/>
            <person name="Bader C.D."/>
            <person name="Teijaro C.N."/>
            <person name="Fluegel L."/>
            <person name="Davis C.M."/>
            <person name="Simpson J.R."/>
            <person name="Lauterbach L."/>
            <person name="Steele A.D."/>
            <person name="Gui C."/>
            <person name="Meng S."/>
            <person name="Li G."/>
            <person name="Viehrig K."/>
            <person name="Ye F."/>
            <person name="Su P."/>
            <person name="Kiefer A.F."/>
            <person name="Nichols A."/>
            <person name="Cepeda A.J."/>
            <person name="Yan W."/>
            <person name="Fan B."/>
            <person name="Jiang Y."/>
            <person name="Adhikari A."/>
            <person name="Zheng C.-J."/>
            <person name="Schuster L."/>
            <person name="Cowan T.M."/>
            <person name="Smanski M.J."/>
            <person name="Chevrette M.G."/>
            <person name="De Carvalho L.P.S."/>
            <person name="Shen B."/>
        </authorList>
    </citation>
    <scope>NUCLEOTIDE SEQUENCE [LARGE SCALE GENOMIC DNA]</scope>
    <source>
        <strain evidence="2 3">NPDC019377</strain>
    </source>
</reference>
<dbReference type="Proteomes" id="UP001611494">
    <property type="component" value="Unassembled WGS sequence"/>
</dbReference>
<dbReference type="EMBL" id="JBIRYL010000001">
    <property type="protein sequence ID" value="MFI2229764.1"/>
    <property type="molecule type" value="Genomic_DNA"/>
</dbReference>